<dbReference type="GO" id="GO:0052621">
    <property type="term" value="F:diguanylate cyclase activity"/>
    <property type="evidence" value="ECO:0007669"/>
    <property type="project" value="UniProtKB-EC"/>
</dbReference>
<dbReference type="InterPro" id="IPR050469">
    <property type="entry name" value="Diguanylate_Cyclase"/>
</dbReference>
<dbReference type="PANTHER" id="PTHR45138:SF24">
    <property type="entry name" value="DIGUANYLATE CYCLASE DGCC-RELATED"/>
    <property type="match status" value="1"/>
</dbReference>
<dbReference type="SUPFAM" id="SSF55073">
    <property type="entry name" value="Nucleotide cyclase"/>
    <property type="match status" value="1"/>
</dbReference>
<evidence type="ECO:0000313" key="4">
    <source>
        <dbReference type="EMBL" id="AFL89200.1"/>
    </source>
</evidence>
<keyword evidence="2" id="KW-0812">Transmembrane</keyword>
<keyword evidence="2" id="KW-0472">Membrane</keyword>
<dbReference type="InterPro" id="IPR000160">
    <property type="entry name" value="GGDEF_dom"/>
</dbReference>
<dbReference type="PANTHER" id="PTHR45138">
    <property type="entry name" value="REGULATORY COMPONENTS OF SENSORY TRANSDUCTION SYSTEM"/>
    <property type="match status" value="1"/>
</dbReference>
<evidence type="ECO:0000256" key="2">
    <source>
        <dbReference type="SAM" id="Phobius"/>
    </source>
</evidence>
<feature type="domain" description="GGDEF" evidence="3">
    <location>
        <begin position="212"/>
        <end position="353"/>
    </location>
</feature>
<dbReference type="GO" id="GO:0043709">
    <property type="term" value="P:cell adhesion involved in single-species biofilm formation"/>
    <property type="evidence" value="ECO:0007669"/>
    <property type="project" value="TreeGrafter"/>
</dbReference>
<organism evidence="4 5">
    <name type="scientific">Terriglobus roseus (strain DSM 18391 / NRRL B-41598 / KBS 63)</name>
    <dbReference type="NCBI Taxonomy" id="926566"/>
    <lineage>
        <taxon>Bacteria</taxon>
        <taxon>Pseudomonadati</taxon>
        <taxon>Acidobacteriota</taxon>
        <taxon>Terriglobia</taxon>
        <taxon>Terriglobales</taxon>
        <taxon>Acidobacteriaceae</taxon>
        <taxon>Terriglobus</taxon>
    </lineage>
</organism>
<dbReference type="eggNOG" id="COG3706">
    <property type="taxonomic scope" value="Bacteria"/>
</dbReference>
<dbReference type="GO" id="GO:0005886">
    <property type="term" value="C:plasma membrane"/>
    <property type="evidence" value="ECO:0007669"/>
    <property type="project" value="TreeGrafter"/>
</dbReference>
<dbReference type="Proteomes" id="UP000006056">
    <property type="component" value="Chromosome"/>
</dbReference>
<dbReference type="CDD" id="cd01949">
    <property type="entry name" value="GGDEF"/>
    <property type="match status" value="1"/>
</dbReference>
<feature type="transmembrane region" description="Helical" evidence="2">
    <location>
        <begin position="53"/>
        <end position="73"/>
    </location>
</feature>
<dbReference type="FunFam" id="3.30.70.270:FF:000001">
    <property type="entry name" value="Diguanylate cyclase domain protein"/>
    <property type="match status" value="1"/>
</dbReference>
<dbReference type="NCBIfam" id="TIGR00254">
    <property type="entry name" value="GGDEF"/>
    <property type="match status" value="1"/>
</dbReference>
<feature type="transmembrane region" description="Helical" evidence="2">
    <location>
        <begin position="23"/>
        <end position="41"/>
    </location>
</feature>
<accession>I3ZIY2</accession>
<keyword evidence="5" id="KW-1185">Reference proteome</keyword>
<feature type="transmembrane region" description="Helical" evidence="2">
    <location>
        <begin position="79"/>
        <end position="96"/>
    </location>
</feature>
<dbReference type="GO" id="GO:1902201">
    <property type="term" value="P:negative regulation of bacterial-type flagellum-dependent cell motility"/>
    <property type="evidence" value="ECO:0007669"/>
    <property type="project" value="TreeGrafter"/>
</dbReference>
<feature type="transmembrane region" description="Helical" evidence="2">
    <location>
        <begin position="103"/>
        <end position="124"/>
    </location>
</feature>
<dbReference type="OrthoDB" id="115048at2"/>
<protein>
    <recommendedName>
        <fullName evidence="1">diguanylate cyclase</fullName>
        <ecNumber evidence="1">2.7.7.65</ecNumber>
    </recommendedName>
</protein>
<dbReference type="STRING" id="926566.Terro_2968"/>
<dbReference type="InterPro" id="IPR043128">
    <property type="entry name" value="Rev_trsase/Diguanyl_cyclase"/>
</dbReference>
<dbReference type="RefSeq" id="WP_014786464.1">
    <property type="nucleotide sequence ID" value="NC_018014.1"/>
</dbReference>
<dbReference type="Pfam" id="PF00990">
    <property type="entry name" value="GGDEF"/>
    <property type="match status" value="1"/>
</dbReference>
<gene>
    <name evidence="4" type="ordered locus">Terro_2968</name>
</gene>
<dbReference type="HOGENOM" id="CLU_000445_11_2_0"/>
<dbReference type="Gene3D" id="3.30.70.270">
    <property type="match status" value="1"/>
</dbReference>
<evidence type="ECO:0000256" key="1">
    <source>
        <dbReference type="ARBA" id="ARBA00012528"/>
    </source>
</evidence>
<dbReference type="PROSITE" id="PS50887">
    <property type="entry name" value="GGDEF"/>
    <property type="match status" value="1"/>
</dbReference>
<dbReference type="AlphaFoldDB" id="I3ZIY2"/>
<dbReference type="InterPro" id="IPR029787">
    <property type="entry name" value="Nucleotide_cyclase"/>
</dbReference>
<dbReference type="EMBL" id="CP003379">
    <property type="protein sequence ID" value="AFL89200.1"/>
    <property type="molecule type" value="Genomic_DNA"/>
</dbReference>
<evidence type="ECO:0000313" key="5">
    <source>
        <dbReference type="Proteomes" id="UP000006056"/>
    </source>
</evidence>
<dbReference type="EC" id="2.7.7.65" evidence="1"/>
<dbReference type="KEGG" id="trs:Terro_2968"/>
<dbReference type="SMART" id="SM00267">
    <property type="entry name" value="GGDEF"/>
    <property type="match status" value="1"/>
</dbReference>
<reference evidence="4 5" key="1">
    <citation type="submission" date="2012-06" db="EMBL/GenBank/DDBJ databases">
        <title>Complete genome of Terriglobus roseus DSM 18391.</title>
        <authorList>
            <consortium name="US DOE Joint Genome Institute (JGI-PGF)"/>
            <person name="Lucas S."/>
            <person name="Copeland A."/>
            <person name="Lapidus A."/>
            <person name="Glavina del Rio T."/>
            <person name="Dalin E."/>
            <person name="Tice H."/>
            <person name="Bruce D."/>
            <person name="Goodwin L."/>
            <person name="Pitluck S."/>
            <person name="Peters L."/>
            <person name="Mikhailova N."/>
            <person name="Munk A.C.C."/>
            <person name="Kyrpides N."/>
            <person name="Mavromatis K."/>
            <person name="Ivanova N."/>
            <person name="Brettin T."/>
            <person name="Detter J.C."/>
            <person name="Han C."/>
            <person name="Larimer F."/>
            <person name="Land M."/>
            <person name="Hauser L."/>
            <person name="Markowitz V."/>
            <person name="Cheng J.-F."/>
            <person name="Hugenholtz P."/>
            <person name="Woyke T."/>
            <person name="Wu D."/>
            <person name="Brambilla E."/>
            <person name="Klenk H.-P."/>
            <person name="Eisen J.A."/>
        </authorList>
    </citation>
    <scope>NUCLEOTIDE SEQUENCE [LARGE SCALE GENOMIC DNA]</scope>
    <source>
        <strain evidence="5">DSM 18391 / NRRL B-41598 / KBS 63</strain>
    </source>
</reference>
<name>I3ZIY2_TERRK</name>
<sequence length="366" mass="39983">MIGIYLVFVAATAFISRDSHQGLVQVRYFAALLLVVAFFGISLSRKKKWPYEAFLLVGSVLAGTIEILGSVWTGDSSEAHGQAAILFVLVTTNTVLRLRPTYAVIALMWGLTSEGLILACAPTALSRKQIFEAAFVLTVSFLTAMANYSQDREARLAFLKFCQKTEMVGSLSRQNQDLALAAQTDSLTGIFNRSSLDNSLRQIWSHPTLSTAECSIIMTDIDHFKSINDRYGHLYGDRVIKRVAHLLSEALRGRDDVIARYGGDEFVLILPNPSVQPALKVAERLRALVELAGLPSLRSDDPDLQGLRATISCGVASGSPDVIADPYILLGEADEALYRAKREGRNLVGERADQTAEAKPSDSVMD</sequence>
<keyword evidence="2" id="KW-1133">Transmembrane helix</keyword>
<evidence type="ECO:0000259" key="3">
    <source>
        <dbReference type="PROSITE" id="PS50887"/>
    </source>
</evidence>
<proteinExistence type="predicted"/>